<dbReference type="AlphaFoldDB" id="A0A4U0ZJB9"/>
<name>A0A4U0ZJB9_9ALTE</name>
<dbReference type="Proteomes" id="UP000305471">
    <property type="component" value="Unassembled WGS sequence"/>
</dbReference>
<dbReference type="PROSITE" id="PS51257">
    <property type="entry name" value="PROKAR_LIPOPROTEIN"/>
    <property type="match status" value="1"/>
</dbReference>
<feature type="chain" id="PRO_5020545167" evidence="1">
    <location>
        <begin position="24"/>
        <end position="149"/>
    </location>
</feature>
<evidence type="ECO:0000313" key="3">
    <source>
        <dbReference type="Proteomes" id="UP000305471"/>
    </source>
</evidence>
<sequence length="149" mass="16495">MKSAVIVFIFILAGCTSTPPQIASTYSNTMDIIKAAADSAPHGVPGEYTLKIVATGSQGKFVYLNTEKDYRDQRAVTVALHPSVISQLSAKYGMPPQDYFIDKKIVINGEAKRVKIAFISQGKVTNKYYYQTHIRLMDISQLMVLDEKA</sequence>
<evidence type="ECO:0000256" key="1">
    <source>
        <dbReference type="SAM" id="SignalP"/>
    </source>
</evidence>
<dbReference type="RefSeq" id="WP_136782716.1">
    <property type="nucleotide sequence ID" value="NZ_SWCO01000008.1"/>
</dbReference>
<reference evidence="2 3" key="1">
    <citation type="submission" date="2019-04" db="EMBL/GenBank/DDBJ databases">
        <title>Alteromonas portus sp. nov., an alginate lyase-excreting marine bacterium.</title>
        <authorList>
            <person name="Huang H."/>
            <person name="Mo K."/>
            <person name="Bao S."/>
        </authorList>
    </citation>
    <scope>NUCLEOTIDE SEQUENCE [LARGE SCALE GENOMIC DNA]</scope>
    <source>
        <strain evidence="2 3">HB161718</strain>
    </source>
</reference>
<keyword evidence="3" id="KW-1185">Reference proteome</keyword>
<proteinExistence type="predicted"/>
<gene>
    <name evidence="2" type="ORF">E5672_13760</name>
</gene>
<protein>
    <submittedName>
        <fullName evidence="2">Uncharacterized protein</fullName>
    </submittedName>
</protein>
<dbReference type="OrthoDB" id="9150126at2"/>
<keyword evidence="1" id="KW-0732">Signal</keyword>
<evidence type="ECO:0000313" key="2">
    <source>
        <dbReference type="EMBL" id="TKB02172.1"/>
    </source>
</evidence>
<dbReference type="EMBL" id="SWCO01000008">
    <property type="protein sequence ID" value="TKB02172.1"/>
    <property type="molecule type" value="Genomic_DNA"/>
</dbReference>
<comment type="caution">
    <text evidence="2">The sequence shown here is derived from an EMBL/GenBank/DDBJ whole genome shotgun (WGS) entry which is preliminary data.</text>
</comment>
<feature type="signal peptide" evidence="1">
    <location>
        <begin position="1"/>
        <end position="23"/>
    </location>
</feature>
<organism evidence="2 3">
    <name type="scientific">Alteromonas portus</name>
    <dbReference type="NCBI Taxonomy" id="2565549"/>
    <lineage>
        <taxon>Bacteria</taxon>
        <taxon>Pseudomonadati</taxon>
        <taxon>Pseudomonadota</taxon>
        <taxon>Gammaproteobacteria</taxon>
        <taxon>Alteromonadales</taxon>
        <taxon>Alteromonadaceae</taxon>
        <taxon>Alteromonas/Salinimonas group</taxon>
        <taxon>Alteromonas</taxon>
    </lineage>
</organism>
<accession>A0A4U0ZJB9</accession>